<dbReference type="OrthoDB" id="344687at2"/>
<accession>F6DTH1</accession>
<gene>
    <name evidence="1" type="ordered locus">Desru_1769</name>
</gene>
<reference evidence="2" key="1">
    <citation type="submission" date="2011-05" db="EMBL/GenBank/DDBJ databases">
        <title>Complete sequence of Desulfotomaculum ruminis DSM 2154.</title>
        <authorList>
            <person name="Lucas S."/>
            <person name="Copeland A."/>
            <person name="Lapidus A."/>
            <person name="Cheng J.-F."/>
            <person name="Goodwin L."/>
            <person name="Pitluck S."/>
            <person name="Lu M."/>
            <person name="Detter J.C."/>
            <person name="Han C."/>
            <person name="Tapia R."/>
            <person name="Land M."/>
            <person name="Hauser L."/>
            <person name="Kyrpides N."/>
            <person name="Ivanova N."/>
            <person name="Mikhailova N."/>
            <person name="Pagani I."/>
            <person name="Stams A.J.M."/>
            <person name="Plugge C.M."/>
            <person name="Muyzer G."/>
            <person name="Kuever J."/>
            <person name="Parshina S.N."/>
            <person name="Ivanova A.E."/>
            <person name="Nazina T.N."/>
            <person name="Brambilla E."/>
            <person name="Spring S."/>
            <person name="Klenk H.-P."/>
            <person name="Woyke T."/>
        </authorList>
    </citation>
    <scope>NUCLEOTIDE SEQUENCE [LARGE SCALE GENOMIC DNA]</scope>
    <source>
        <strain evidence="2">ATCC 23193 / DSM 2154 / NCIB 8452 / DL</strain>
    </source>
</reference>
<evidence type="ECO:0000313" key="1">
    <source>
        <dbReference type="EMBL" id="AEG60033.1"/>
    </source>
</evidence>
<dbReference type="Pfam" id="PF06252">
    <property type="entry name" value="GemA"/>
    <property type="match status" value="1"/>
</dbReference>
<protein>
    <recommendedName>
        <fullName evidence="3">Mu-like prophage protein gp16</fullName>
    </recommendedName>
</protein>
<keyword evidence="2" id="KW-1185">Reference proteome</keyword>
<dbReference type="eggNOG" id="COG4382">
    <property type="taxonomic scope" value="Bacteria"/>
</dbReference>
<dbReference type="RefSeq" id="WP_013841797.1">
    <property type="nucleotide sequence ID" value="NC_015589.1"/>
</dbReference>
<dbReference type="STRING" id="696281.Desru_1769"/>
<dbReference type="EMBL" id="CP002780">
    <property type="protein sequence ID" value="AEG60033.1"/>
    <property type="molecule type" value="Genomic_DNA"/>
</dbReference>
<organism evidence="1 2">
    <name type="scientific">Desulforamulus ruminis (strain ATCC 23193 / DSM 2154 / NCIMB 8452 / DL)</name>
    <name type="common">Desulfotomaculum ruminis</name>
    <dbReference type="NCBI Taxonomy" id="696281"/>
    <lineage>
        <taxon>Bacteria</taxon>
        <taxon>Bacillati</taxon>
        <taxon>Bacillota</taxon>
        <taxon>Clostridia</taxon>
        <taxon>Eubacteriales</taxon>
        <taxon>Peptococcaceae</taxon>
        <taxon>Desulforamulus</taxon>
    </lineage>
</organism>
<dbReference type="KEGG" id="dru:Desru_1769"/>
<dbReference type="Proteomes" id="UP000009234">
    <property type="component" value="Chromosome"/>
</dbReference>
<sequence length="130" mass="14800">MATRITAPQLKKIWATARELGMDEDVLRARVAALTGSESISKLTSQQARNVIDNLAPKAQINRASREQLWKINQLAEQLGWKDNPKRLLGFVKKYARVDALGWLTRDQAWRVTEGLKKLISKQKVHKVVK</sequence>
<evidence type="ECO:0008006" key="3">
    <source>
        <dbReference type="Google" id="ProtNLM"/>
    </source>
</evidence>
<evidence type="ECO:0000313" key="2">
    <source>
        <dbReference type="Proteomes" id="UP000009234"/>
    </source>
</evidence>
<dbReference type="AlphaFoldDB" id="F6DTH1"/>
<dbReference type="InterPro" id="IPR009363">
    <property type="entry name" value="Phage_Mu_Gp16"/>
</dbReference>
<name>F6DTH1_DESRL</name>
<dbReference type="HOGENOM" id="CLU_121324_1_0_9"/>
<reference evidence="1 2" key="2">
    <citation type="journal article" date="2012" name="Stand. Genomic Sci.">
        <title>Complete genome sequence of the sulfate-reducing firmicute Desulfotomaculum ruminis type strain (DL(T)).</title>
        <authorList>
            <person name="Spring S."/>
            <person name="Visser M."/>
            <person name="Lu M."/>
            <person name="Copeland A."/>
            <person name="Lapidus A."/>
            <person name="Lucas S."/>
            <person name="Cheng J.F."/>
            <person name="Han C."/>
            <person name="Tapia R."/>
            <person name="Goodwin L.A."/>
            <person name="Pitluck S."/>
            <person name="Ivanova N."/>
            <person name="Land M."/>
            <person name="Hauser L."/>
            <person name="Larimer F."/>
            <person name="Rohde M."/>
            <person name="Goker M."/>
            <person name="Detter J.C."/>
            <person name="Kyrpides N.C."/>
            <person name="Woyke T."/>
            <person name="Schaap P.J."/>
            <person name="Plugge C.M."/>
            <person name="Muyzer G."/>
            <person name="Kuever J."/>
            <person name="Pereira I.A."/>
            <person name="Parshina S.N."/>
            <person name="Bernier-Latmani R."/>
            <person name="Stams A.J."/>
            <person name="Klenk H.P."/>
        </authorList>
    </citation>
    <scope>NUCLEOTIDE SEQUENCE [LARGE SCALE GENOMIC DNA]</scope>
    <source>
        <strain evidence="2">ATCC 23193 / DSM 2154 / NCIB 8452 / DL</strain>
    </source>
</reference>
<proteinExistence type="predicted"/>